<dbReference type="GO" id="GO:0008270">
    <property type="term" value="F:zinc ion binding"/>
    <property type="evidence" value="ECO:0007669"/>
    <property type="project" value="InterPro"/>
</dbReference>
<dbReference type="AlphaFoldDB" id="A0A8E2ASN6"/>
<dbReference type="EMBL" id="KV722449">
    <property type="protein sequence ID" value="OCH88579.1"/>
    <property type="molecule type" value="Genomic_DNA"/>
</dbReference>
<evidence type="ECO:0000256" key="2">
    <source>
        <dbReference type="ARBA" id="ARBA00022723"/>
    </source>
</evidence>
<keyword evidence="2" id="KW-0479">Metal-binding</keyword>
<dbReference type="Pfam" id="PF00172">
    <property type="entry name" value="Zn_clus"/>
    <property type="match status" value="1"/>
</dbReference>
<dbReference type="SMART" id="SM00066">
    <property type="entry name" value="GAL4"/>
    <property type="match status" value="1"/>
</dbReference>
<comment type="subcellular location">
    <subcellularLocation>
        <location evidence="1">Nucleus</location>
    </subcellularLocation>
</comment>
<evidence type="ECO:0000259" key="6">
    <source>
        <dbReference type="PROSITE" id="PS50048"/>
    </source>
</evidence>
<evidence type="ECO:0000313" key="8">
    <source>
        <dbReference type="Proteomes" id="UP000250043"/>
    </source>
</evidence>
<name>A0A8E2ASN6_9APHY</name>
<accession>A0A8E2ASN6</accession>
<keyword evidence="5" id="KW-0539">Nucleus</keyword>
<reference evidence="7 8" key="1">
    <citation type="submission" date="2016-07" db="EMBL/GenBank/DDBJ databases">
        <title>Draft genome of the white-rot fungus Obba rivulosa 3A-2.</title>
        <authorList>
            <consortium name="DOE Joint Genome Institute"/>
            <person name="Miettinen O."/>
            <person name="Riley R."/>
            <person name="Acob R."/>
            <person name="Barry K."/>
            <person name="Cullen D."/>
            <person name="De Vries R."/>
            <person name="Hainaut M."/>
            <person name="Hatakka A."/>
            <person name="Henrissat B."/>
            <person name="Hilden K."/>
            <person name="Kuo R."/>
            <person name="Labutti K."/>
            <person name="Lipzen A."/>
            <person name="Makela M.R."/>
            <person name="Sandor L."/>
            <person name="Spatafora J.W."/>
            <person name="Grigoriev I.V."/>
            <person name="Hibbett D.S."/>
        </authorList>
    </citation>
    <scope>NUCLEOTIDE SEQUENCE [LARGE SCALE GENOMIC DNA]</scope>
    <source>
        <strain evidence="7 8">3A-2</strain>
    </source>
</reference>
<gene>
    <name evidence="7" type="ORF">OBBRIDRAFT_734200</name>
</gene>
<dbReference type="SUPFAM" id="SSF57701">
    <property type="entry name" value="Zn2/Cys6 DNA-binding domain"/>
    <property type="match status" value="1"/>
</dbReference>
<dbReference type="CDD" id="cd00067">
    <property type="entry name" value="GAL4"/>
    <property type="match status" value="1"/>
</dbReference>
<dbReference type="InterPro" id="IPR050815">
    <property type="entry name" value="TF_fung"/>
</dbReference>
<dbReference type="InterPro" id="IPR036864">
    <property type="entry name" value="Zn2-C6_fun-type_DNA-bd_sf"/>
</dbReference>
<evidence type="ECO:0000256" key="1">
    <source>
        <dbReference type="ARBA" id="ARBA00004123"/>
    </source>
</evidence>
<protein>
    <recommendedName>
        <fullName evidence="6">Zn(2)-C6 fungal-type domain-containing protein</fullName>
    </recommendedName>
</protein>
<keyword evidence="8" id="KW-1185">Reference proteome</keyword>
<dbReference type="PANTHER" id="PTHR47338:SF5">
    <property type="entry name" value="ZN(II)2CYS6 TRANSCRIPTION FACTOR (EUROFUNG)"/>
    <property type="match status" value="1"/>
</dbReference>
<keyword evidence="4" id="KW-0804">Transcription</keyword>
<evidence type="ECO:0000313" key="7">
    <source>
        <dbReference type="EMBL" id="OCH88579.1"/>
    </source>
</evidence>
<evidence type="ECO:0000256" key="3">
    <source>
        <dbReference type="ARBA" id="ARBA00023015"/>
    </source>
</evidence>
<dbReference type="InterPro" id="IPR001138">
    <property type="entry name" value="Zn2Cys6_DnaBD"/>
</dbReference>
<dbReference type="PROSITE" id="PS00463">
    <property type="entry name" value="ZN2_CY6_FUNGAL_1"/>
    <property type="match status" value="1"/>
</dbReference>
<dbReference type="GO" id="GO:0005634">
    <property type="term" value="C:nucleus"/>
    <property type="evidence" value="ECO:0007669"/>
    <property type="project" value="UniProtKB-SubCell"/>
</dbReference>
<keyword evidence="3" id="KW-0805">Transcription regulation</keyword>
<dbReference type="OrthoDB" id="39175at2759"/>
<dbReference type="Gene3D" id="4.10.240.10">
    <property type="entry name" value="Zn(2)-C6 fungal-type DNA-binding domain"/>
    <property type="match status" value="1"/>
</dbReference>
<proteinExistence type="predicted"/>
<evidence type="ECO:0000256" key="4">
    <source>
        <dbReference type="ARBA" id="ARBA00023163"/>
    </source>
</evidence>
<dbReference type="PROSITE" id="PS50048">
    <property type="entry name" value="ZN2_CY6_FUNGAL_2"/>
    <property type="match status" value="1"/>
</dbReference>
<feature type="domain" description="Zn(2)-C6 fungal-type" evidence="6">
    <location>
        <begin position="19"/>
        <end position="48"/>
    </location>
</feature>
<evidence type="ECO:0000256" key="5">
    <source>
        <dbReference type="ARBA" id="ARBA00023242"/>
    </source>
</evidence>
<sequence length="51" mass="5906">DDESEEEYVPRVPKRTPMACQFCRGRKLKCDGRQTCANCQRRAIPCTYVPV</sequence>
<organism evidence="7 8">
    <name type="scientific">Obba rivulosa</name>
    <dbReference type="NCBI Taxonomy" id="1052685"/>
    <lineage>
        <taxon>Eukaryota</taxon>
        <taxon>Fungi</taxon>
        <taxon>Dikarya</taxon>
        <taxon>Basidiomycota</taxon>
        <taxon>Agaricomycotina</taxon>
        <taxon>Agaricomycetes</taxon>
        <taxon>Polyporales</taxon>
        <taxon>Gelatoporiaceae</taxon>
        <taxon>Obba</taxon>
    </lineage>
</organism>
<dbReference type="GO" id="GO:0000981">
    <property type="term" value="F:DNA-binding transcription factor activity, RNA polymerase II-specific"/>
    <property type="evidence" value="ECO:0007669"/>
    <property type="project" value="InterPro"/>
</dbReference>
<dbReference type="Proteomes" id="UP000250043">
    <property type="component" value="Unassembled WGS sequence"/>
</dbReference>
<dbReference type="PANTHER" id="PTHR47338">
    <property type="entry name" value="ZN(II)2CYS6 TRANSCRIPTION FACTOR (EUROFUNG)-RELATED"/>
    <property type="match status" value="1"/>
</dbReference>
<feature type="non-terminal residue" evidence="7">
    <location>
        <position position="51"/>
    </location>
</feature>